<feature type="domain" description="MacB-like periplasmic core" evidence="9">
    <location>
        <begin position="21"/>
        <end position="209"/>
    </location>
</feature>
<comment type="subcellular location">
    <subcellularLocation>
        <location evidence="1">Cell membrane</location>
        <topology evidence="1">Multi-pass membrane protein</topology>
    </subcellularLocation>
</comment>
<gene>
    <name evidence="10" type="ORF">CFOLD11_00980</name>
</gene>
<evidence type="ECO:0000256" key="3">
    <source>
        <dbReference type="ARBA" id="ARBA00022692"/>
    </source>
</evidence>
<feature type="transmembrane region" description="Helical" evidence="7">
    <location>
        <begin position="339"/>
        <end position="361"/>
    </location>
</feature>
<dbReference type="RefSeq" id="WP_261850375.1">
    <property type="nucleotide sequence ID" value="NZ_BQXY01000001.1"/>
</dbReference>
<dbReference type="Pfam" id="PF12704">
    <property type="entry name" value="MacB_PCD"/>
    <property type="match status" value="1"/>
</dbReference>
<keyword evidence="5 7" id="KW-0472">Membrane</keyword>
<organism evidence="10 11">
    <name type="scientific">Clostridium folliculivorans</name>
    <dbReference type="NCBI Taxonomy" id="2886038"/>
    <lineage>
        <taxon>Bacteria</taxon>
        <taxon>Bacillati</taxon>
        <taxon>Bacillota</taxon>
        <taxon>Clostridia</taxon>
        <taxon>Eubacteriales</taxon>
        <taxon>Clostridiaceae</taxon>
        <taxon>Clostridium</taxon>
    </lineage>
</organism>
<accession>A0A9W5XYH4</accession>
<proteinExistence type="inferred from homology"/>
<name>A0A9W5XYH4_9CLOT</name>
<feature type="domain" description="ABC3 transporter permease C-terminal" evidence="8">
    <location>
        <begin position="716"/>
        <end position="831"/>
    </location>
</feature>
<dbReference type="InterPro" id="IPR025857">
    <property type="entry name" value="MacB_PCD"/>
</dbReference>
<dbReference type="PANTHER" id="PTHR30572">
    <property type="entry name" value="MEMBRANE COMPONENT OF TRANSPORTER-RELATED"/>
    <property type="match status" value="1"/>
</dbReference>
<evidence type="ECO:0000259" key="9">
    <source>
        <dbReference type="Pfam" id="PF12704"/>
    </source>
</evidence>
<evidence type="ECO:0000313" key="11">
    <source>
        <dbReference type="Proteomes" id="UP001057868"/>
    </source>
</evidence>
<keyword evidence="3 7" id="KW-0812">Transmembrane</keyword>
<keyword evidence="4 7" id="KW-1133">Transmembrane helix</keyword>
<protein>
    <submittedName>
        <fullName evidence="10">ABC transporter permease</fullName>
    </submittedName>
</protein>
<evidence type="ECO:0000256" key="5">
    <source>
        <dbReference type="ARBA" id="ARBA00023136"/>
    </source>
</evidence>
<dbReference type="Proteomes" id="UP001057868">
    <property type="component" value="Unassembled WGS sequence"/>
</dbReference>
<feature type="transmembrane region" description="Helical" evidence="7">
    <location>
        <begin position="20"/>
        <end position="41"/>
    </location>
</feature>
<feature type="transmembrane region" description="Helical" evidence="7">
    <location>
        <begin position="293"/>
        <end position="319"/>
    </location>
</feature>
<evidence type="ECO:0000259" key="8">
    <source>
        <dbReference type="Pfam" id="PF02687"/>
    </source>
</evidence>
<dbReference type="PANTHER" id="PTHR30572:SF4">
    <property type="entry name" value="ABC TRANSPORTER PERMEASE YTRF"/>
    <property type="match status" value="1"/>
</dbReference>
<comment type="caution">
    <text evidence="10">The sequence shown here is derived from an EMBL/GenBank/DDBJ whole genome shotgun (WGS) entry which is preliminary data.</text>
</comment>
<keyword evidence="2" id="KW-1003">Cell membrane</keyword>
<evidence type="ECO:0000256" key="1">
    <source>
        <dbReference type="ARBA" id="ARBA00004651"/>
    </source>
</evidence>
<feature type="transmembrane region" description="Helical" evidence="7">
    <location>
        <begin position="711"/>
        <end position="738"/>
    </location>
</feature>
<dbReference type="EMBL" id="BQXY01000001">
    <property type="protein sequence ID" value="GKU23272.1"/>
    <property type="molecule type" value="Genomic_DNA"/>
</dbReference>
<dbReference type="AlphaFoldDB" id="A0A9W5XYH4"/>
<evidence type="ECO:0000256" key="2">
    <source>
        <dbReference type="ARBA" id="ARBA00022475"/>
    </source>
</evidence>
<feature type="transmembrane region" description="Helical" evidence="7">
    <location>
        <begin position="759"/>
        <end position="786"/>
    </location>
</feature>
<feature type="domain" description="ABC3 transporter permease C-terminal" evidence="8">
    <location>
        <begin position="244"/>
        <end position="366"/>
    </location>
</feature>
<evidence type="ECO:0000256" key="7">
    <source>
        <dbReference type="SAM" id="Phobius"/>
    </source>
</evidence>
<dbReference type="GO" id="GO:0005886">
    <property type="term" value="C:plasma membrane"/>
    <property type="evidence" value="ECO:0007669"/>
    <property type="project" value="UniProtKB-SubCell"/>
</dbReference>
<keyword evidence="11" id="KW-1185">Reference proteome</keyword>
<dbReference type="Pfam" id="PF02687">
    <property type="entry name" value="FtsX"/>
    <property type="match status" value="2"/>
</dbReference>
<reference evidence="10" key="1">
    <citation type="journal article" date="2023" name="Int. J. Syst. Evol. Microbiol.">
        <title>&lt;i&gt;Clostridium folliculivorans&lt;/i&gt; sp. nov., isolated from soil samples of an organic paddy in Japan.</title>
        <authorList>
            <person name="Tazawa J."/>
            <person name="Kobayashi H."/>
            <person name="Tanizawa Y."/>
            <person name="Uchino A."/>
            <person name="Tanaka F."/>
            <person name="Urashima Y."/>
            <person name="Miura S."/>
            <person name="Sakamoto M."/>
            <person name="Ohkuma M."/>
            <person name="Tohno M."/>
        </authorList>
    </citation>
    <scope>NUCLEOTIDE SEQUENCE</scope>
    <source>
        <strain evidence="10">D1-1</strain>
    </source>
</reference>
<evidence type="ECO:0000256" key="4">
    <source>
        <dbReference type="ARBA" id="ARBA00022989"/>
    </source>
</evidence>
<feature type="transmembrane region" description="Helical" evidence="7">
    <location>
        <begin position="798"/>
        <end position="820"/>
    </location>
</feature>
<dbReference type="InterPro" id="IPR050250">
    <property type="entry name" value="Macrolide_Exporter_MacB"/>
</dbReference>
<feature type="transmembrane region" description="Helical" evidence="7">
    <location>
        <begin position="238"/>
        <end position="261"/>
    </location>
</feature>
<dbReference type="InterPro" id="IPR003838">
    <property type="entry name" value="ABC3_permease_C"/>
</dbReference>
<evidence type="ECO:0000256" key="6">
    <source>
        <dbReference type="ARBA" id="ARBA00038076"/>
    </source>
</evidence>
<sequence length="839" mass="93008">MISSYKEITGRYLKANKKRALLTIIGIVLSVALISTIGLFFKGMQQVELDNARDDYGSFHVMYKDTTDKVFEQVVNNPKVGKYGYYKVDGEIKLNDNIIADKLVTTNKALDLLPFKIKEGRMPNNEQEIAVERWAVSYISKSITVGDKIKLADKDYTLVGILEDSSSTQEGNKARIITKNDNLSKGDSTLLVQVKSGINLRKAINELTKIGDEKKVLENGPVLRLEGAGTKGDGLDGLWSAVFIIVSIVVICTVAVIYNSFQIGVVERMKEFGLLRAVGTTPKQIRFIVLKEATILAFIAVPIGLIFGLIAITILSIVFKLIGSDSVVATKLVISPMVLISSFIVGIISVYLSALLPAIFAGRISPLLAISSRNSITKGKIKKTENRIIKKLFGFEGSMAAKNIKRNRKRYRITVFSIVISIVLFITFSSFMDMTLTVTNEPNESRDIHFTVNNNDYDENKTNTSLNAMAEEVKKLSSVKEVYNSYRYYYFSAAIDNNKELKEVKNIGNVYKSVNYNGKEQTLITSTVQPFDDKSLEASKKYLVEGSIDKAKLEKENGVILIKKDKILNQATKKKYLGPIANIKVGDEIPIQYDEIDKDSTNSEADEKPKEFGKGKVITVKVMGIVSTDPFDNSGASNGLKLITTEALTKKIMEKDKLEPNSLLIKIKDINADKTAGEQIESFTKSNNSLYVYNQIDGNRREKASALMIQILIYGFITVISLISSVNIINTITTNIILRKREFAALKSIGLTQKGLKKMIVLEGILYAVAGTIYGSIIGCGLSYLLYKSISDVREFAWKVPIGAMIISFIASLIIGYLSVLSPLSRIKKTNLIEAIREE</sequence>
<comment type="similarity">
    <text evidence="6">Belongs to the ABC-4 integral membrane protein family.</text>
</comment>
<evidence type="ECO:0000313" key="10">
    <source>
        <dbReference type="EMBL" id="GKU23272.1"/>
    </source>
</evidence>
<dbReference type="GO" id="GO:0022857">
    <property type="term" value="F:transmembrane transporter activity"/>
    <property type="evidence" value="ECO:0007669"/>
    <property type="project" value="TreeGrafter"/>
</dbReference>
<feature type="transmembrane region" description="Helical" evidence="7">
    <location>
        <begin position="413"/>
        <end position="432"/>
    </location>
</feature>